<dbReference type="InterPro" id="IPR029058">
    <property type="entry name" value="AB_hydrolase_fold"/>
</dbReference>
<keyword evidence="2" id="KW-1185">Reference proteome</keyword>
<evidence type="ECO:0000313" key="2">
    <source>
        <dbReference type="Proteomes" id="UP000009049"/>
    </source>
</evidence>
<evidence type="ECO:0008006" key="3">
    <source>
        <dbReference type="Google" id="ProtNLM"/>
    </source>
</evidence>
<accession>A4CK49</accession>
<gene>
    <name evidence="1" type="ordered locus">RB2501_13009</name>
</gene>
<proteinExistence type="predicted"/>
<dbReference type="HOGENOM" id="CLU_060915_0_0_10"/>
<dbReference type="SUPFAM" id="SSF53474">
    <property type="entry name" value="alpha/beta-Hydrolases"/>
    <property type="match status" value="1"/>
</dbReference>
<dbReference type="OrthoDB" id="1094867at2"/>
<dbReference type="Proteomes" id="UP000009049">
    <property type="component" value="Chromosome"/>
</dbReference>
<protein>
    <recommendedName>
        <fullName evidence="3">Alpha/beta hydrolase</fullName>
    </recommendedName>
</protein>
<dbReference type="AlphaFoldDB" id="A4CK49"/>
<dbReference type="STRING" id="313596.RB2501_13009"/>
<name>A4CK49_ROBBH</name>
<organism evidence="1 2">
    <name type="scientific">Robiginitalea biformata (strain ATCC BAA-864 / DSM 15991 / KCTC 12146 / HTCC2501)</name>
    <dbReference type="NCBI Taxonomy" id="313596"/>
    <lineage>
        <taxon>Bacteria</taxon>
        <taxon>Pseudomonadati</taxon>
        <taxon>Bacteroidota</taxon>
        <taxon>Flavobacteriia</taxon>
        <taxon>Flavobacteriales</taxon>
        <taxon>Flavobacteriaceae</taxon>
        <taxon>Robiginitalea</taxon>
    </lineage>
</organism>
<sequence length="358" mass="40200">MSFSWLRTLGLLFGILVIPHGINAQYICKPCNAACDTLAFARPGSCHGCGMQLIPGTQEVADPITLEIGHGNFLVRDSRDPSKRIRVFYYRPESYSVDSDILIVIPGTGRNADEYREAWVQMSEAYQILVVSPSFNEMYYDFEDYHLGALVHSSNLTEAIRRIEGTNRVELDESRYAYKVQPEEDQWIFSQFDQIFDKVKEATGSVRETYDLFGHSAGGHILHRMALFYTGSKANRILASNASFYTLPTEEYNYPFGIGNIPFGEAGLAGSFENHLVVFLGGEDNADETGGTFMVSESANRQGKHRLERGRYFYKMARQVAGENGMHFNWKLVTIPGVGHNHSEMSAAAGEYLYGVRD</sequence>
<dbReference type="ESTHER" id="robbh-a4ck49">
    <property type="family name" value="PolyAspartate-hydrolase"/>
</dbReference>
<dbReference type="eggNOG" id="COG3509">
    <property type="taxonomic scope" value="Bacteria"/>
</dbReference>
<dbReference type="Gene3D" id="3.40.50.1820">
    <property type="entry name" value="alpha/beta hydrolase"/>
    <property type="match status" value="1"/>
</dbReference>
<dbReference type="RefSeq" id="WP_015754567.1">
    <property type="nucleotide sequence ID" value="NC_013222.1"/>
</dbReference>
<reference evidence="1 2" key="1">
    <citation type="journal article" date="2009" name="J. Bacteriol.">
        <title>Complete genome sequence of Robiginitalea biformata HTCC2501.</title>
        <authorList>
            <person name="Oh H.M."/>
            <person name="Giovannoni S.J."/>
            <person name="Lee K."/>
            <person name="Ferriera S."/>
            <person name="Johnson J."/>
            <person name="Cho J.C."/>
        </authorList>
    </citation>
    <scope>NUCLEOTIDE SEQUENCE [LARGE SCALE GENOMIC DNA]</scope>
    <source>
        <strain evidence="2">ATCC BAA-864 / HTCC2501 / KCTC 12146</strain>
    </source>
</reference>
<dbReference type="EMBL" id="CP001712">
    <property type="protein sequence ID" value="EAR15248.1"/>
    <property type="molecule type" value="Genomic_DNA"/>
</dbReference>
<evidence type="ECO:0000313" key="1">
    <source>
        <dbReference type="EMBL" id="EAR15248.1"/>
    </source>
</evidence>
<dbReference type="KEGG" id="rbi:RB2501_13009"/>